<keyword evidence="1" id="KW-0175">Coiled coil</keyword>
<feature type="region of interest" description="Disordered" evidence="2">
    <location>
        <begin position="1"/>
        <end position="83"/>
    </location>
</feature>
<dbReference type="Proteomes" id="UP000012960">
    <property type="component" value="Unplaced"/>
</dbReference>
<dbReference type="OrthoDB" id="1924603at2759"/>
<feature type="region of interest" description="Disordered" evidence="2">
    <location>
        <begin position="286"/>
        <end position="322"/>
    </location>
</feature>
<evidence type="ECO:0000313" key="4">
    <source>
        <dbReference type="EnsemblPlants" id="Ma04_p10320.1"/>
    </source>
</evidence>
<reference evidence="4" key="2">
    <citation type="submission" date="2021-05" db="UniProtKB">
        <authorList>
            <consortium name="EnsemblPlants"/>
        </authorList>
    </citation>
    <scope>IDENTIFICATION</scope>
    <source>
        <strain evidence="4">subsp. malaccensis</strain>
    </source>
</reference>
<feature type="compositionally biased region" description="Low complexity" evidence="2">
    <location>
        <begin position="34"/>
        <end position="54"/>
    </location>
</feature>
<evidence type="ECO:0000313" key="5">
    <source>
        <dbReference type="Proteomes" id="UP000012960"/>
    </source>
</evidence>
<dbReference type="Gramene" id="Ma04_t10320.1">
    <property type="protein sequence ID" value="Ma04_p10320.1"/>
    <property type="gene ID" value="Ma04_g10320"/>
</dbReference>
<dbReference type="AlphaFoldDB" id="A0A804IN66"/>
<name>A0A804IN66_MUSAM</name>
<protein>
    <submittedName>
        <fullName evidence="3">(wild Malaysian banana) hypothetical protein</fullName>
    </submittedName>
</protein>
<sequence length="338" mass="37953">MAYRRRHSATKSTTFEDCRSFLEEPPSPLPAQPARASSAYSRSASFTSSSVSAYRDSDRRRRTQFQSPLISENHQSTKVLTSWGGSDKISSSLREIGGTTKSEFEEEHMTADMIQETGKLQIRRKPGVSDTTFQFAEPSTPTNLNHNQVGSEVQAKVSGDVANVMAAKAKLLLRELKIVKADLATAKERCAKLEEENKILRENRQKGETPADDDLIRLQLETLLAEKARLAHENSIYARENRFLRETVEYHQFTMQEDIVYLDDQGIEEEAEAYPIHQMQPFYAPLQSVPEGSSPVLPSSPSPSMHSSSSELNTTAETMPTAEGSMMMMQQQQHPYPF</sequence>
<accession>A0A804IN66</accession>
<dbReference type="PANTHER" id="PTHR31016">
    <property type="entry name" value="OS04G0228100 PROTEIN"/>
    <property type="match status" value="1"/>
</dbReference>
<organism evidence="4 5">
    <name type="scientific">Musa acuminata subsp. malaccensis</name>
    <name type="common">Wild banana</name>
    <name type="synonym">Musa malaccensis</name>
    <dbReference type="NCBI Taxonomy" id="214687"/>
    <lineage>
        <taxon>Eukaryota</taxon>
        <taxon>Viridiplantae</taxon>
        <taxon>Streptophyta</taxon>
        <taxon>Embryophyta</taxon>
        <taxon>Tracheophyta</taxon>
        <taxon>Spermatophyta</taxon>
        <taxon>Magnoliopsida</taxon>
        <taxon>Liliopsida</taxon>
        <taxon>Zingiberales</taxon>
        <taxon>Musaceae</taxon>
        <taxon>Musa</taxon>
    </lineage>
</organism>
<evidence type="ECO:0000256" key="2">
    <source>
        <dbReference type="SAM" id="MobiDB-lite"/>
    </source>
</evidence>
<dbReference type="PANTHER" id="PTHR31016:SF12">
    <property type="entry name" value="OS05G0315200 PROTEIN"/>
    <property type="match status" value="1"/>
</dbReference>
<evidence type="ECO:0000256" key="1">
    <source>
        <dbReference type="SAM" id="Coils"/>
    </source>
</evidence>
<proteinExistence type="predicted"/>
<feature type="compositionally biased region" description="Low complexity" evidence="2">
    <location>
        <begin position="288"/>
        <end position="310"/>
    </location>
</feature>
<dbReference type="EnsemblPlants" id="Ma04_t10320.1">
    <property type="protein sequence ID" value="Ma04_p10320.1"/>
    <property type="gene ID" value="Ma04_g10320"/>
</dbReference>
<feature type="compositionally biased region" description="Polar residues" evidence="2">
    <location>
        <begin position="64"/>
        <end position="83"/>
    </location>
</feature>
<evidence type="ECO:0000313" key="3">
    <source>
        <dbReference type="EMBL" id="CAG1841760.1"/>
    </source>
</evidence>
<keyword evidence="5" id="KW-1185">Reference proteome</keyword>
<dbReference type="InParanoid" id="A0A804IN66"/>
<reference evidence="3" key="1">
    <citation type="submission" date="2021-03" db="EMBL/GenBank/DDBJ databases">
        <authorList>
            <consortium name="Genoscope - CEA"/>
            <person name="William W."/>
        </authorList>
    </citation>
    <scope>NUCLEOTIDE SEQUENCE</scope>
    <source>
        <strain evidence="3">Doubled-haploid Pahang</strain>
    </source>
</reference>
<feature type="coiled-coil region" evidence="1">
    <location>
        <begin position="169"/>
        <end position="203"/>
    </location>
</feature>
<dbReference type="EMBL" id="HG996469">
    <property type="protein sequence ID" value="CAG1841760.1"/>
    <property type="molecule type" value="Genomic_DNA"/>
</dbReference>
<gene>
    <name evidence="3" type="ORF">GSMUA_115550.1</name>
</gene>